<evidence type="ECO:0000256" key="11">
    <source>
        <dbReference type="ARBA" id="ARBA00031318"/>
    </source>
</evidence>
<dbReference type="PANTHER" id="PTHR34917">
    <property type="entry name" value="RBPJ-INTERACTING AND TUBULIN-ASSOCIATED PROTEIN 1"/>
    <property type="match status" value="1"/>
</dbReference>
<evidence type="ECO:0000256" key="4">
    <source>
        <dbReference type="ARBA" id="ARBA00011667"/>
    </source>
</evidence>
<feature type="compositionally biased region" description="Basic residues" evidence="12">
    <location>
        <begin position="84"/>
        <end position="94"/>
    </location>
</feature>
<evidence type="ECO:0000256" key="9">
    <source>
        <dbReference type="ARBA" id="ARBA00023242"/>
    </source>
</evidence>
<keyword evidence="8" id="KW-0914">Notch signaling pathway</keyword>
<dbReference type="Ensembl" id="ENSPTXT00000027872.1">
    <property type="protein sequence ID" value="ENSPTXP00000027041.1"/>
    <property type="gene ID" value="ENSPTXG00000018667.1"/>
</dbReference>
<reference evidence="13" key="1">
    <citation type="submission" date="2025-08" db="UniProtKB">
        <authorList>
            <consortium name="Ensembl"/>
        </authorList>
    </citation>
    <scope>IDENTIFICATION</scope>
</reference>
<dbReference type="GeneID" id="113448081"/>
<dbReference type="PANTHER" id="PTHR34917:SF1">
    <property type="entry name" value="RBPJ-INTERACTING AND TUBULIN-ASSOCIATED PROTEIN 1"/>
    <property type="match status" value="1"/>
</dbReference>
<evidence type="ECO:0000256" key="12">
    <source>
        <dbReference type="SAM" id="MobiDB-lite"/>
    </source>
</evidence>
<comment type="subunit">
    <text evidence="4">Interacts with RBPJ/RBPSUH.</text>
</comment>
<dbReference type="GeneTree" id="ENSGT00390000013005"/>
<dbReference type="CTD" id="84934"/>
<evidence type="ECO:0000256" key="10">
    <source>
        <dbReference type="ARBA" id="ARBA00024957"/>
    </source>
</evidence>
<evidence type="ECO:0000256" key="2">
    <source>
        <dbReference type="ARBA" id="ARBA00004496"/>
    </source>
</evidence>
<feature type="compositionally biased region" description="Polar residues" evidence="12">
    <location>
        <begin position="66"/>
        <end position="82"/>
    </location>
</feature>
<dbReference type="InterPro" id="IPR031418">
    <property type="entry name" value="RITA1"/>
</dbReference>
<dbReference type="RefSeq" id="XP_026574435.1">
    <property type="nucleotide sequence ID" value="XM_026718650.1"/>
</dbReference>
<evidence type="ECO:0000256" key="1">
    <source>
        <dbReference type="ARBA" id="ARBA00004123"/>
    </source>
</evidence>
<dbReference type="Pfam" id="PF17066">
    <property type="entry name" value="RITA"/>
    <property type="match status" value="1"/>
</dbReference>
<sequence length="251" mass="27949">MKASAGLGAPPLQRKGRVWRIKATASFVDESLFGNQGKHQPSSPEFEPPWKEAKAPGQRPLLWSPDTRQVDSSPLKSPQSVGTPRKRNKYRLKSHTPSYCDETLFGSKPGGHEWRTSWATQEDVAKLRPLLWTPPSAPRDRPVLFHRLEKEGVTSTVKGRFEANHKAGTSFGKPPEGSSDGATQVLRRPRSQSPTRLYETSDRFRPGKSNKQQDQRTPTASSRALLTPRSKGLPGSSARTTGSRPERPPWR</sequence>
<name>A0A670ZVS7_PSETE</name>
<evidence type="ECO:0000313" key="13">
    <source>
        <dbReference type="Ensembl" id="ENSPTXP00000027041.1"/>
    </source>
</evidence>
<dbReference type="OrthoDB" id="10061257at2759"/>
<comment type="similarity">
    <text evidence="3">Belongs to the RITA family.</text>
</comment>
<dbReference type="GO" id="GO:0005654">
    <property type="term" value="C:nucleoplasm"/>
    <property type="evidence" value="ECO:0007669"/>
    <property type="project" value="Ensembl"/>
</dbReference>
<evidence type="ECO:0000256" key="8">
    <source>
        <dbReference type="ARBA" id="ARBA00022976"/>
    </source>
</evidence>
<keyword evidence="14" id="KW-1185">Reference proteome</keyword>
<keyword evidence="9" id="KW-0539">Nucleus</keyword>
<evidence type="ECO:0000256" key="7">
    <source>
        <dbReference type="ARBA" id="ARBA00022902"/>
    </source>
</evidence>
<keyword evidence="6" id="KW-0963">Cytoplasm</keyword>
<accession>A0A670ZVS7</accession>
<dbReference type="GO" id="GO:0007399">
    <property type="term" value="P:nervous system development"/>
    <property type="evidence" value="ECO:0007669"/>
    <property type="project" value="UniProtKB-KW"/>
</dbReference>
<dbReference type="KEGG" id="ptex:113448081"/>
<evidence type="ECO:0000256" key="5">
    <source>
        <dbReference type="ARBA" id="ARBA00014447"/>
    </source>
</evidence>
<dbReference type="GO" id="GO:0005737">
    <property type="term" value="C:cytoplasm"/>
    <property type="evidence" value="ECO:0007669"/>
    <property type="project" value="UniProtKB-SubCell"/>
</dbReference>
<evidence type="ECO:0000313" key="14">
    <source>
        <dbReference type="Proteomes" id="UP000472273"/>
    </source>
</evidence>
<comment type="subcellular location">
    <subcellularLocation>
        <location evidence="2">Cytoplasm</location>
    </subcellularLocation>
    <subcellularLocation>
        <location evidence="1">Nucleus</location>
    </subcellularLocation>
</comment>
<dbReference type="GO" id="GO:0015631">
    <property type="term" value="F:tubulin binding"/>
    <property type="evidence" value="ECO:0007669"/>
    <property type="project" value="Ensembl"/>
</dbReference>
<dbReference type="GO" id="GO:0045746">
    <property type="term" value="P:negative regulation of Notch signaling pathway"/>
    <property type="evidence" value="ECO:0007669"/>
    <property type="project" value="Ensembl"/>
</dbReference>
<dbReference type="OMA" id="WEGPWMA"/>
<dbReference type="Proteomes" id="UP000472273">
    <property type="component" value="Unplaced"/>
</dbReference>
<feature type="region of interest" description="Disordered" evidence="12">
    <location>
        <begin position="151"/>
        <end position="251"/>
    </location>
</feature>
<reference evidence="13" key="2">
    <citation type="submission" date="2025-09" db="UniProtKB">
        <authorList>
            <consortium name="Ensembl"/>
        </authorList>
    </citation>
    <scope>IDENTIFICATION</scope>
</reference>
<dbReference type="GO" id="GO:0051168">
    <property type="term" value="P:nuclear export"/>
    <property type="evidence" value="ECO:0007669"/>
    <property type="project" value="Ensembl"/>
</dbReference>
<organism evidence="13 14">
    <name type="scientific">Pseudonaja textilis</name>
    <name type="common">Eastern brown snake</name>
    <dbReference type="NCBI Taxonomy" id="8673"/>
    <lineage>
        <taxon>Eukaryota</taxon>
        <taxon>Metazoa</taxon>
        <taxon>Chordata</taxon>
        <taxon>Craniata</taxon>
        <taxon>Vertebrata</taxon>
        <taxon>Euteleostomi</taxon>
        <taxon>Lepidosauria</taxon>
        <taxon>Squamata</taxon>
        <taxon>Bifurcata</taxon>
        <taxon>Unidentata</taxon>
        <taxon>Episquamata</taxon>
        <taxon>Toxicofera</taxon>
        <taxon>Serpentes</taxon>
        <taxon>Colubroidea</taxon>
        <taxon>Elapidae</taxon>
        <taxon>Hydrophiinae</taxon>
        <taxon>Pseudonaja</taxon>
    </lineage>
</organism>
<evidence type="ECO:0000256" key="6">
    <source>
        <dbReference type="ARBA" id="ARBA00022490"/>
    </source>
</evidence>
<gene>
    <name evidence="13" type="primary">RITA1</name>
</gene>
<proteinExistence type="inferred from homology"/>
<protein>
    <recommendedName>
        <fullName evidence="5">RBPJ-interacting and tubulin-associated protein 1</fullName>
    </recommendedName>
    <alternativeName>
        <fullName evidence="11">RBPJ-interacting and tubulin-associated protein</fullName>
    </alternativeName>
</protein>
<dbReference type="GO" id="GO:0005813">
    <property type="term" value="C:centrosome"/>
    <property type="evidence" value="ECO:0007669"/>
    <property type="project" value="Ensembl"/>
</dbReference>
<feature type="compositionally biased region" description="Polar residues" evidence="12">
    <location>
        <begin position="209"/>
        <end position="224"/>
    </location>
</feature>
<keyword evidence="7" id="KW-0524">Neurogenesis</keyword>
<dbReference type="AlphaFoldDB" id="A0A670ZVS7"/>
<evidence type="ECO:0000256" key="3">
    <source>
        <dbReference type="ARBA" id="ARBA00010906"/>
    </source>
</evidence>
<dbReference type="GO" id="GO:0007219">
    <property type="term" value="P:Notch signaling pathway"/>
    <property type="evidence" value="ECO:0007669"/>
    <property type="project" value="UniProtKB-KW"/>
</dbReference>
<comment type="function">
    <text evidence="10">Tubulin-binding protein that acts as a negative regulator of Notch signaling pathway. Shuttles between the cytoplasm and the nucleus and mediates the nuclear export of RBPJ/RBPSUH, thereby preventing the interaction between RBPJ/RBPSUH and NICD product of Notch proteins (Notch intracellular domain), leading to down-regulate Notch-mediated transcription. May play a role in neurogenesis.</text>
</comment>
<feature type="compositionally biased region" description="Polar residues" evidence="12">
    <location>
        <begin position="33"/>
        <end position="43"/>
    </location>
</feature>
<feature type="region of interest" description="Disordered" evidence="12">
    <location>
        <begin position="30"/>
        <end position="94"/>
    </location>
</feature>